<keyword evidence="6" id="KW-1015">Disulfide bond</keyword>
<evidence type="ECO:0000256" key="5">
    <source>
        <dbReference type="PIRSR" id="PIRSR601461-1"/>
    </source>
</evidence>
<evidence type="ECO:0000313" key="10">
    <source>
        <dbReference type="EMBL" id="CAD5233670.1"/>
    </source>
</evidence>
<dbReference type="Gene3D" id="2.40.70.10">
    <property type="entry name" value="Acid Proteases"/>
    <property type="match status" value="2"/>
</dbReference>
<evidence type="ECO:0000256" key="1">
    <source>
        <dbReference type="ARBA" id="ARBA00007447"/>
    </source>
</evidence>
<evidence type="ECO:0000313" key="13">
    <source>
        <dbReference type="WBParaSite" id="BXY_0092800.1"/>
    </source>
</evidence>
<evidence type="ECO:0000313" key="11">
    <source>
        <dbReference type="Proteomes" id="UP000095284"/>
    </source>
</evidence>
<evidence type="ECO:0000259" key="9">
    <source>
        <dbReference type="PROSITE" id="PS51767"/>
    </source>
</evidence>
<dbReference type="WBParaSite" id="BXY_0092800.1">
    <property type="protein sequence ID" value="BXY_0092800.1"/>
    <property type="gene ID" value="BXY_0092800"/>
</dbReference>
<feature type="region of interest" description="Disordered" evidence="8">
    <location>
        <begin position="371"/>
        <end position="433"/>
    </location>
</feature>
<dbReference type="InterPro" id="IPR034164">
    <property type="entry name" value="Pepsin-like_dom"/>
</dbReference>
<dbReference type="CDD" id="cd05471">
    <property type="entry name" value="pepsin_like"/>
    <property type="match status" value="1"/>
</dbReference>
<feature type="active site" evidence="5">
    <location>
        <position position="247"/>
    </location>
</feature>
<keyword evidence="12" id="KW-1185">Reference proteome</keyword>
<keyword evidence="4 7" id="KW-0378">Hydrolase</keyword>
<feature type="compositionally biased region" description="Basic and acidic residues" evidence="8">
    <location>
        <begin position="395"/>
        <end position="408"/>
    </location>
</feature>
<proteinExistence type="inferred from homology"/>
<reference evidence="10" key="2">
    <citation type="submission" date="2020-09" db="EMBL/GenBank/DDBJ databases">
        <authorList>
            <person name="Kikuchi T."/>
        </authorList>
    </citation>
    <scope>NUCLEOTIDE SEQUENCE</scope>
    <source>
        <strain evidence="10">Ka4C1</strain>
    </source>
</reference>
<evidence type="ECO:0000256" key="2">
    <source>
        <dbReference type="ARBA" id="ARBA00022670"/>
    </source>
</evidence>
<dbReference type="GO" id="GO:0005764">
    <property type="term" value="C:lysosome"/>
    <property type="evidence" value="ECO:0007669"/>
    <property type="project" value="TreeGrafter"/>
</dbReference>
<dbReference type="InterPro" id="IPR033121">
    <property type="entry name" value="PEPTIDASE_A1"/>
</dbReference>
<dbReference type="Proteomes" id="UP000582659">
    <property type="component" value="Unassembled WGS sequence"/>
</dbReference>
<dbReference type="InterPro" id="IPR001969">
    <property type="entry name" value="Aspartic_peptidase_AS"/>
</dbReference>
<dbReference type="PRINTS" id="PR00792">
    <property type="entry name" value="PEPSIN"/>
</dbReference>
<accession>A0A1I7RJP6</accession>
<dbReference type="GO" id="GO:0006508">
    <property type="term" value="P:proteolysis"/>
    <property type="evidence" value="ECO:0007669"/>
    <property type="project" value="UniProtKB-KW"/>
</dbReference>
<sequence length="433" mass="48154">MAIEPVNPLVIDPSKIQGDGFGIRLNNFGDVEYYGRVVVGTPLKEYRVVFDTGSTNFWIMSSKCRVETKTGKACKDKSLYNKHSSSTYTKRSGKFRQLYEIGFAYGDFAQDVVAIGTLKSHSLLTPNVTFGLANVIDTASQDDVIDGVMGLGFPKPGEPESLINRAVAEGKLEKPLYTVWMKKVGGEVDRLGGEILFGDVDSEKCEASVGYTNLTSTNYWQFDVNDVEINIGGETKKIAQKIEAISDTGTSAIVMPRDMYRTLVSALGIKSNAPGLPYVKCNTKFSLNFAINGRNYSLSAQDLMVKYSDGCVLQFDVSAIEGDESWVLGDPFIRTYCQIYDLGRKRVGFAKAKVATKKKLKCGKKCVKSGRGQRWKKTHQRDPDHFNGNPEMMQDDIKKDENGSKFEENLEEYEDDSVEQTEMDANTNRLESL</sequence>
<reference evidence="13" key="1">
    <citation type="submission" date="2016-11" db="UniProtKB">
        <authorList>
            <consortium name="WormBaseParasite"/>
        </authorList>
    </citation>
    <scope>IDENTIFICATION</scope>
</reference>
<feature type="disulfide bond" evidence="6">
    <location>
        <begin position="64"/>
        <end position="74"/>
    </location>
</feature>
<feature type="compositionally biased region" description="Polar residues" evidence="8">
    <location>
        <begin position="423"/>
        <end position="433"/>
    </location>
</feature>
<gene>
    <name evidence="10" type="ORF">BXYJ_LOCUS13761</name>
</gene>
<dbReference type="PROSITE" id="PS00141">
    <property type="entry name" value="ASP_PROTEASE"/>
    <property type="match status" value="1"/>
</dbReference>
<dbReference type="SMR" id="A0A1I7RJP6"/>
<dbReference type="Proteomes" id="UP000095284">
    <property type="component" value="Unplaced"/>
</dbReference>
<dbReference type="PROSITE" id="PS51767">
    <property type="entry name" value="PEPTIDASE_A1"/>
    <property type="match status" value="1"/>
</dbReference>
<evidence type="ECO:0000256" key="4">
    <source>
        <dbReference type="ARBA" id="ARBA00022801"/>
    </source>
</evidence>
<dbReference type="Proteomes" id="UP000659654">
    <property type="component" value="Unassembled WGS sequence"/>
</dbReference>
<dbReference type="InterPro" id="IPR021109">
    <property type="entry name" value="Peptidase_aspartic_dom_sf"/>
</dbReference>
<feature type="active site" evidence="5">
    <location>
        <position position="51"/>
    </location>
</feature>
<dbReference type="PANTHER" id="PTHR47966:SF45">
    <property type="entry name" value="PEPTIDASE A1 DOMAIN-CONTAINING PROTEIN"/>
    <property type="match status" value="1"/>
</dbReference>
<feature type="domain" description="Peptidase A1" evidence="9">
    <location>
        <begin position="33"/>
        <end position="350"/>
    </location>
</feature>
<dbReference type="Pfam" id="PF00026">
    <property type="entry name" value="Asp"/>
    <property type="match status" value="1"/>
</dbReference>
<comment type="similarity">
    <text evidence="1 7">Belongs to the peptidase A1 family.</text>
</comment>
<organism evidence="11 13">
    <name type="scientific">Bursaphelenchus xylophilus</name>
    <name type="common">Pinewood nematode worm</name>
    <name type="synonym">Aphelenchoides xylophilus</name>
    <dbReference type="NCBI Taxonomy" id="6326"/>
    <lineage>
        <taxon>Eukaryota</taxon>
        <taxon>Metazoa</taxon>
        <taxon>Ecdysozoa</taxon>
        <taxon>Nematoda</taxon>
        <taxon>Chromadorea</taxon>
        <taxon>Rhabditida</taxon>
        <taxon>Tylenchina</taxon>
        <taxon>Tylenchomorpha</taxon>
        <taxon>Aphelenchoidea</taxon>
        <taxon>Aphelenchoididae</taxon>
        <taxon>Bursaphelenchus</taxon>
    </lineage>
</organism>
<dbReference type="AlphaFoldDB" id="A0A1I7RJP6"/>
<evidence type="ECO:0000256" key="3">
    <source>
        <dbReference type="ARBA" id="ARBA00022750"/>
    </source>
</evidence>
<dbReference type="GO" id="GO:0004190">
    <property type="term" value="F:aspartic-type endopeptidase activity"/>
    <property type="evidence" value="ECO:0007669"/>
    <property type="project" value="UniProtKB-KW"/>
</dbReference>
<keyword evidence="2 7" id="KW-0645">Protease</keyword>
<dbReference type="EMBL" id="CAJFDI010000006">
    <property type="protein sequence ID" value="CAD5233670.1"/>
    <property type="molecule type" value="Genomic_DNA"/>
</dbReference>
<evidence type="ECO:0000256" key="8">
    <source>
        <dbReference type="SAM" id="MobiDB-lite"/>
    </source>
</evidence>
<dbReference type="SUPFAM" id="SSF50630">
    <property type="entry name" value="Acid proteases"/>
    <property type="match status" value="1"/>
</dbReference>
<feature type="compositionally biased region" description="Acidic residues" evidence="8">
    <location>
        <begin position="409"/>
        <end position="422"/>
    </location>
</feature>
<evidence type="ECO:0000256" key="7">
    <source>
        <dbReference type="RuleBase" id="RU000454"/>
    </source>
</evidence>
<evidence type="ECO:0000313" key="12">
    <source>
        <dbReference type="Proteomes" id="UP000659654"/>
    </source>
</evidence>
<evidence type="ECO:0000256" key="6">
    <source>
        <dbReference type="PIRSR" id="PIRSR601461-2"/>
    </source>
</evidence>
<dbReference type="PANTHER" id="PTHR47966">
    <property type="entry name" value="BETA-SITE APP-CLEAVING ENZYME, ISOFORM A-RELATED"/>
    <property type="match status" value="1"/>
</dbReference>
<dbReference type="InterPro" id="IPR001461">
    <property type="entry name" value="Aspartic_peptidase_A1"/>
</dbReference>
<dbReference type="eggNOG" id="KOG1339">
    <property type="taxonomic scope" value="Eukaryota"/>
</dbReference>
<dbReference type="FunFam" id="2.40.70.10:FF:000115">
    <property type="entry name" value="Lysosomal aspartic protease"/>
    <property type="match status" value="1"/>
</dbReference>
<name>A0A1I7RJP6_BURXY</name>
<protein>
    <submittedName>
        <fullName evidence="10">(pine wood nematode) hypothetical protein</fullName>
    </submittedName>
    <submittedName>
        <fullName evidence="13">Peptidase A1 domain-containing protein</fullName>
    </submittedName>
</protein>
<dbReference type="EMBL" id="CAJFCV020000006">
    <property type="protein sequence ID" value="CAG9128978.1"/>
    <property type="molecule type" value="Genomic_DNA"/>
</dbReference>
<feature type="disulfide bond" evidence="6">
    <location>
        <begin position="281"/>
        <end position="311"/>
    </location>
</feature>
<keyword evidence="3 7" id="KW-0064">Aspartyl protease</keyword>
<dbReference type="OrthoDB" id="5790032at2759"/>